<accession>A0A1F5Z705</accession>
<evidence type="ECO:0000313" key="1">
    <source>
        <dbReference type="EMBL" id="OGG08084.1"/>
    </source>
</evidence>
<reference evidence="1 2" key="1">
    <citation type="journal article" date="2016" name="Nat. Commun.">
        <title>Thousands of microbial genomes shed light on interconnected biogeochemical processes in an aquifer system.</title>
        <authorList>
            <person name="Anantharaman K."/>
            <person name="Brown C.T."/>
            <person name="Hug L.A."/>
            <person name="Sharon I."/>
            <person name="Castelle C.J."/>
            <person name="Probst A.J."/>
            <person name="Thomas B.C."/>
            <person name="Singh A."/>
            <person name="Wilkins M.J."/>
            <person name="Karaoz U."/>
            <person name="Brodie E.L."/>
            <person name="Williams K.H."/>
            <person name="Hubbard S.S."/>
            <person name="Banfield J.F."/>
        </authorList>
    </citation>
    <scope>NUCLEOTIDE SEQUENCE [LARGE SCALE GENOMIC DNA]</scope>
</reference>
<evidence type="ECO:0000313" key="2">
    <source>
        <dbReference type="Proteomes" id="UP000177354"/>
    </source>
</evidence>
<comment type="caution">
    <text evidence="1">The sequence shown here is derived from an EMBL/GenBank/DDBJ whole genome shotgun (WGS) entry which is preliminary data.</text>
</comment>
<gene>
    <name evidence="1" type="ORF">A2777_01725</name>
</gene>
<sequence>MKIEALKPMEAATLLELPEIESGFNKLVDVRNHYYSNFGTESSGEKTLESIYLWWKDFENTNETMSRFRSAITRPHIPPLEQQQVREEYSSSQQTVNQIVRGIVLLTLTEKPTDADWDKALEINTIIENVKSWEKYDNQIIAFCEAVFEAGEELSAVGIRLRVAQHSWDELTALFGYAKAIRVTTVDDIDSEKRELSDALRGNLWSEDELVMKSKVYKNYQKQLKSFPEDLRKKLKFLWKCAQGKIPRGTSAFDILHTQESILKDLYKEGAFDPEES</sequence>
<protein>
    <submittedName>
        <fullName evidence="1">Uncharacterized protein</fullName>
    </submittedName>
</protein>
<dbReference type="EMBL" id="MFJF01000005">
    <property type="protein sequence ID" value="OGG08084.1"/>
    <property type="molecule type" value="Genomic_DNA"/>
</dbReference>
<dbReference type="Proteomes" id="UP000177354">
    <property type="component" value="Unassembled WGS sequence"/>
</dbReference>
<proteinExistence type="predicted"/>
<organism evidence="1 2">
    <name type="scientific">Candidatus Gottesmanbacteria bacterium RIFCSPHIGHO2_01_FULL_40_15</name>
    <dbReference type="NCBI Taxonomy" id="1798376"/>
    <lineage>
        <taxon>Bacteria</taxon>
        <taxon>Candidatus Gottesmaniibacteriota</taxon>
    </lineage>
</organism>
<name>A0A1F5Z705_9BACT</name>
<dbReference type="AlphaFoldDB" id="A0A1F5Z705"/>